<evidence type="ECO:0000313" key="6">
    <source>
        <dbReference type="EMBL" id="EFJ30015.1"/>
    </source>
</evidence>
<dbReference type="GO" id="GO:0016226">
    <property type="term" value="P:iron-sulfur cluster assembly"/>
    <property type="evidence" value="ECO:0007669"/>
    <property type="project" value="InterPro"/>
</dbReference>
<dbReference type="SUPFAM" id="SSF117916">
    <property type="entry name" value="Fe-S cluster assembly (FSCA) domain-like"/>
    <property type="match status" value="1"/>
</dbReference>
<dbReference type="STRING" id="88036.D8RDF8"/>
<feature type="domain" description="NIF system FeS cluster assembly NifU C-terminal" evidence="5">
    <location>
        <begin position="35"/>
        <end position="100"/>
    </location>
</feature>
<evidence type="ECO:0000313" key="7">
    <source>
        <dbReference type="Proteomes" id="UP000001514"/>
    </source>
</evidence>
<protein>
    <recommendedName>
        <fullName evidence="5">NIF system FeS cluster assembly NifU C-terminal domain-containing protein</fullName>
    </recommendedName>
</protein>
<dbReference type="PANTHER" id="PTHR11178:SF1">
    <property type="entry name" value="NFU1 IRON-SULFUR CLUSTER SCAFFOLD HOMOLOG, MITOCHONDRIAL"/>
    <property type="match status" value="1"/>
</dbReference>
<dbReference type="Pfam" id="PF01106">
    <property type="entry name" value="NifU"/>
    <property type="match status" value="1"/>
</dbReference>
<dbReference type="HOGENOM" id="CLU_080894_1_1_1"/>
<dbReference type="FunFam" id="3.30.300.130:FF:000003">
    <property type="entry name" value="NifU-like protein 3, chloroplastic"/>
    <property type="match status" value="1"/>
</dbReference>
<dbReference type="OMA" id="MHATVES"/>
<dbReference type="OrthoDB" id="565552at2759"/>
<dbReference type="Gramene" id="EFJ30015">
    <property type="protein sequence ID" value="EFJ30015"/>
    <property type="gene ID" value="SELMODRAFT_16556"/>
</dbReference>
<dbReference type="Proteomes" id="UP000001514">
    <property type="component" value="Unassembled WGS sequence"/>
</dbReference>
<evidence type="ECO:0000256" key="4">
    <source>
        <dbReference type="SAM" id="MobiDB-lite"/>
    </source>
</evidence>
<dbReference type="GO" id="GO:0051604">
    <property type="term" value="P:protein maturation"/>
    <property type="evidence" value="ECO:0000318"/>
    <property type="project" value="GO_Central"/>
</dbReference>
<dbReference type="GO" id="GO:0051539">
    <property type="term" value="F:4 iron, 4 sulfur cluster binding"/>
    <property type="evidence" value="ECO:0000318"/>
    <property type="project" value="GO_Central"/>
</dbReference>
<dbReference type="EMBL" id="GL377576">
    <property type="protein sequence ID" value="EFJ30015.1"/>
    <property type="molecule type" value="Genomic_DNA"/>
</dbReference>
<feature type="non-terminal residue" evidence="6">
    <location>
        <position position="170"/>
    </location>
</feature>
<dbReference type="KEGG" id="smo:SELMODRAFT_16556"/>
<dbReference type="FunCoup" id="D8RDF8">
    <property type="interactions" value="1017"/>
</dbReference>
<feature type="region of interest" description="Disordered" evidence="4">
    <location>
        <begin position="1"/>
        <end position="20"/>
    </location>
</feature>
<accession>D8RDF8</accession>
<evidence type="ECO:0000259" key="5">
    <source>
        <dbReference type="Pfam" id="PF01106"/>
    </source>
</evidence>
<comment type="similarity">
    <text evidence="2">Belongs to the NifU family.</text>
</comment>
<evidence type="ECO:0000256" key="2">
    <source>
        <dbReference type="ARBA" id="ARBA00006420"/>
    </source>
</evidence>
<dbReference type="GO" id="GO:0009570">
    <property type="term" value="C:chloroplast stroma"/>
    <property type="evidence" value="ECO:0007669"/>
    <property type="project" value="UniProtKB-SubCell"/>
</dbReference>
<dbReference type="GO" id="GO:0005506">
    <property type="term" value="F:iron ion binding"/>
    <property type="evidence" value="ECO:0007669"/>
    <property type="project" value="InterPro"/>
</dbReference>
<gene>
    <name evidence="6" type="ORF">SELMODRAFT_16556</name>
</gene>
<dbReference type="eggNOG" id="KOG2358">
    <property type="taxonomic scope" value="Eukaryota"/>
</dbReference>
<name>D8RDF8_SELML</name>
<organism evidence="7">
    <name type="scientific">Selaginella moellendorffii</name>
    <name type="common">Spikemoss</name>
    <dbReference type="NCBI Taxonomy" id="88036"/>
    <lineage>
        <taxon>Eukaryota</taxon>
        <taxon>Viridiplantae</taxon>
        <taxon>Streptophyta</taxon>
        <taxon>Embryophyta</taxon>
        <taxon>Tracheophyta</taxon>
        <taxon>Lycopodiopsida</taxon>
        <taxon>Selaginellales</taxon>
        <taxon>Selaginellaceae</taxon>
        <taxon>Selaginella</taxon>
    </lineage>
</organism>
<dbReference type="InParanoid" id="D8RDF8"/>
<dbReference type="GO" id="GO:0005198">
    <property type="term" value="F:structural molecule activity"/>
    <property type="evidence" value="ECO:0007669"/>
    <property type="project" value="UniProtKB-ARBA"/>
</dbReference>
<feature type="non-terminal residue" evidence="6">
    <location>
        <position position="1"/>
    </location>
</feature>
<proteinExistence type="inferred from homology"/>
<comment type="subunit">
    <text evidence="3">Homodimer; disulfide-linked.</text>
</comment>
<evidence type="ECO:0000256" key="3">
    <source>
        <dbReference type="ARBA" id="ARBA00011748"/>
    </source>
</evidence>
<dbReference type="InterPro" id="IPR001075">
    <property type="entry name" value="NIF_FeS_clus_asmbl_NifU_C"/>
</dbReference>
<dbReference type="InterPro" id="IPR034904">
    <property type="entry name" value="FSCA_dom_sf"/>
</dbReference>
<reference evidence="6 7" key="1">
    <citation type="journal article" date="2011" name="Science">
        <title>The Selaginella genome identifies genetic changes associated with the evolution of vascular plants.</title>
        <authorList>
            <person name="Banks J.A."/>
            <person name="Nishiyama T."/>
            <person name="Hasebe M."/>
            <person name="Bowman J.L."/>
            <person name="Gribskov M."/>
            <person name="dePamphilis C."/>
            <person name="Albert V.A."/>
            <person name="Aono N."/>
            <person name="Aoyama T."/>
            <person name="Ambrose B.A."/>
            <person name="Ashton N.W."/>
            <person name="Axtell M.J."/>
            <person name="Barker E."/>
            <person name="Barker M.S."/>
            <person name="Bennetzen J.L."/>
            <person name="Bonawitz N.D."/>
            <person name="Chapple C."/>
            <person name="Cheng C."/>
            <person name="Correa L.G."/>
            <person name="Dacre M."/>
            <person name="DeBarry J."/>
            <person name="Dreyer I."/>
            <person name="Elias M."/>
            <person name="Engstrom E.M."/>
            <person name="Estelle M."/>
            <person name="Feng L."/>
            <person name="Finet C."/>
            <person name="Floyd S.K."/>
            <person name="Frommer W.B."/>
            <person name="Fujita T."/>
            <person name="Gramzow L."/>
            <person name="Gutensohn M."/>
            <person name="Harholt J."/>
            <person name="Hattori M."/>
            <person name="Heyl A."/>
            <person name="Hirai T."/>
            <person name="Hiwatashi Y."/>
            <person name="Ishikawa M."/>
            <person name="Iwata M."/>
            <person name="Karol K.G."/>
            <person name="Koehler B."/>
            <person name="Kolukisaoglu U."/>
            <person name="Kubo M."/>
            <person name="Kurata T."/>
            <person name="Lalonde S."/>
            <person name="Li K."/>
            <person name="Li Y."/>
            <person name="Litt A."/>
            <person name="Lyons E."/>
            <person name="Manning G."/>
            <person name="Maruyama T."/>
            <person name="Michael T.P."/>
            <person name="Mikami K."/>
            <person name="Miyazaki S."/>
            <person name="Morinaga S."/>
            <person name="Murata T."/>
            <person name="Mueller-Roeber B."/>
            <person name="Nelson D.R."/>
            <person name="Obara M."/>
            <person name="Oguri Y."/>
            <person name="Olmstead R.G."/>
            <person name="Onodera N."/>
            <person name="Petersen B.L."/>
            <person name="Pils B."/>
            <person name="Prigge M."/>
            <person name="Rensing S.A."/>
            <person name="Riano-Pachon D.M."/>
            <person name="Roberts A.W."/>
            <person name="Sato Y."/>
            <person name="Scheller H.V."/>
            <person name="Schulz B."/>
            <person name="Schulz C."/>
            <person name="Shakirov E.V."/>
            <person name="Shibagaki N."/>
            <person name="Shinohara N."/>
            <person name="Shippen D.E."/>
            <person name="Soerensen I."/>
            <person name="Sotooka R."/>
            <person name="Sugimoto N."/>
            <person name="Sugita M."/>
            <person name="Sumikawa N."/>
            <person name="Tanurdzic M."/>
            <person name="Theissen G."/>
            <person name="Ulvskov P."/>
            <person name="Wakazuki S."/>
            <person name="Weng J.K."/>
            <person name="Willats W.W."/>
            <person name="Wipf D."/>
            <person name="Wolf P.G."/>
            <person name="Yang L."/>
            <person name="Zimmer A.D."/>
            <person name="Zhu Q."/>
            <person name="Mitros T."/>
            <person name="Hellsten U."/>
            <person name="Loque D."/>
            <person name="Otillar R."/>
            <person name="Salamov A."/>
            <person name="Schmutz J."/>
            <person name="Shapiro H."/>
            <person name="Lindquist E."/>
            <person name="Lucas S."/>
            <person name="Rokhsar D."/>
            <person name="Grigoriev I.V."/>
        </authorList>
    </citation>
    <scope>NUCLEOTIDE SEQUENCE [LARGE SCALE GENOMIC DNA]</scope>
</reference>
<comment type="subcellular location">
    <subcellularLocation>
        <location evidence="1">Plastid</location>
        <location evidence="1">Chloroplast stroma</location>
    </subcellularLocation>
</comment>
<evidence type="ECO:0000256" key="1">
    <source>
        <dbReference type="ARBA" id="ARBA00004470"/>
    </source>
</evidence>
<feature type="compositionally biased region" description="Polar residues" evidence="4">
    <location>
        <begin position="9"/>
        <end position="20"/>
    </location>
</feature>
<keyword evidence="7" id="KW-1185">Reference proteome</keyword>
<sequence length="170" mass="17955">SSREVVSPFESSNTSSTAGSGLYSTETYDFTAENVDKVLDEVRPYLVADGGNVAVVSVADGTVSLELQGACGTCPSSTSTMKMGIERVLREKFGDAVKEVVDINRPSVTLTFEALNGQIDMLRSAIEGYGGVVQLATVDPAKGECQIKYKGPVPLGLGIKAAIRDKFPEL</sequence>
<dbReference type="PANTHER" id="PTHR11178">
    <property type="entry name" value="IRON-SULFUR CLUSTER SCAFFOLD PROTEIN NFU-RELATED"/>
    <property type="match status" value="1"/>
</dbReference>
<dbReference type="AlphaFoldDB" id="D8RDF8"/>
<dbReference type="Gene3D" id="3.30.300.130">
    <property type="entry name" value="Fe-S cluster assembly (FSCA)"/>
    <property type="match status" value="1"/>
</dbReference>